<proteinExistence type="predicted"/>
<comment type="caution">
    <text evidence="2">The sequence shown here is derived from an EMBL/GenBank/DDBJ whole genome shotgun (WGS) entry which is preliminary data.</text>
</comment>
<feature type="region of interest" description="Disordered" evidence="1">
    <location>
        <begin position="185"/>
        <end position="216"/>
    </location>
</feature>
<evidence type="ECO:0000256" key="1">
    <source>
        <dbReference type="SAM" id="MobiDB-lite"/>
    </source>
</evidence>
<name>A0A9W9EEW2_9HYPO</name>
<dbReference type="AlphaFoldDB" id="A0A9W9EEW2"/>
<protein>
    <submittedName>
        <fullName evidence="2">Uncharacterized protein</fullName>
    </submittedName>
</protein>
<sequence>MSVTLYNTTSSAFNFTGNKNGLHDPPQQISPGDEAEIRYTPGQPSVMWYIDEDRQGPLCKHYRVFQESHSQSEALLTQYSLLNPIFSHTLVQPRRENDWDLLETAITLPEDSDQWITGHYMAWWTQHSYAISTLLMNVLNTPMHLGVHGNVLRTLCRQGAPTNDLSTTDRFSLADRAMFCGDHKEPDWRSGPKPHQSLCLLPPSPVTSPPSIPPPPIQSLEPPPMTDVLRYLHRSLSPSQQVSARWGVFVLSI</sequence>
<feature type="compositionally biased region" description="Pro residues" evidence="1">
    <location>
        <begin position="202"/>
        <end position="216"/>
    </location>
</feature>
<evidence type="ECO:0000313" key="2">
    <source>
        <dbReference type="EMBL" id="KAJ4865436.1"/>
    </source>
</evidence>
<dbReference type="GeneID" id="80863864"/>
<dbReference type="RefSeq" id="XP_056034492.1">
    <property type="nucleotide sequence ID" value="XM_056169176.1"/>
</dbReference>
<organism evidence="2 3">
    <name type="scientific">Trichoderma breve</name>
    <dbReference type="NCBI Taxonomy" id="2034170"/>
    <lineage>
        <taxon>Eukaryota</taxon>
        <taxon>Fungi</taxon>
        <taxon>Dikarya</taxon>
        <taxon>Ascomycota</taxon>
        <taxon>Pezizomycotina</taxon>
        <taxon>Sordariomycetes</taxon>
        <taxon>Hypocreomycetidae</taxon>
        <taxon>Hypocreales</taxon>
        <taxon>Hypocreaceae</taxon>
        <taxon>Trichoderma</taxon>
    </lineage>
</organism>
<evidence type="ECO:0000313" key="3">
    <source>
        <dbReference type="Proteomes" id="UP001140511"/>
    </source>
</evidence>
<reference evidence="2" key="1">
    <citation type="submission" date="2022-09" db="EMBL/GenBank/DDBJ databases">
        <title>Chromosome-level assembly of Trichoderma breve T069, a fungus used in development of biopesticide product.</title>
        <authorList>
            <person name="Lin R."/>
            <person name="Liu T."/>
        </authorList>
    </citation>
    <scope>NUCLEOTIDE SEQUENCE</scope>
    <source>
        <strain evidence="2">T069</strain>
    </source>
</reference>
<accession>A0A9W9EEW2</accession>
<dbReference type="Proteomes" id="UP001140511">
    <property type="component" value="Unassembled WGS sequence"/>
</dbReference>
<gene>
    <name evidence="2" type="ORF">T069G_01966</name>
</gene>
<dbReference type="EMBL" id="JAOPEN010000001">
    <property type="protein sequence ID" value="KAJ4865436.1"/>
    <property type="molecule type" value="Genomic_DNA"/>
</dbReference>
<keyword evidence="3" id="KW-1185">Reference proteome</keyword>